<dbReference type="Proteomes" id="UP000828390">
    <property type="component" value="Unassembled WGS sequence"/>
</dbReference>
<proteinExistence type="predicted"/>
<evidence type="ECO:0000313" key="1">
    <source>
        <dbReference type="EMBL" id="KAH3854881.1"/>
    </source>
</evidence>
<name>A0A9D4R4K4_DREPO</name>
<dbReference type="EMBL" id="JAIWYP010000003">
    <property type="protein sequence ID" value="KAH3854881.1"/>
    <property type="molecule type" value="Genomic_DNA"/>
</dbReference>
<evidence type="ECO:0000313" key="2">
    <source>
        <dbReference type="Proteomes" id="UP000828390"/>
    </source>
</evidence>
<reference evidence="1" key="2">
    <citation type="submission" date="2020-11" db="EMBL/GenBank/DDBJ databases">
        <authorList>
            <person name="McCartney M.A."/>
            <person name="Auch B."/>
            <person name="Kono T."/>
            <person name="Mallez S."/>
            <person name="Becker A."/>
            <person name="Gohl D.M."/>
            <person name="Silverstein K.A.T."/>
            <person name="Koren S."/>
            <person name="Bechman K.B."/>
            <person name="Herman A."/>
            <person name="Abrahante J.E."/>
            <person name="Garbe J."/>
        </authorList>
    </citation>
    <scope>NUCLEOTIDE SEQUENCE</scope>
    <source>
        <strain evidence="1">Duluth1</strain>
        <tissue evidence="1">Whole animal</tissue>
    </source>
</reference>
<dbReference type="AlphaFoldDB" id="A0A9D4R4K4"/>
<keyword evidence="2" id="KW-1185">Reference proteome</keyword>
<organism evidence="1 2">
    <name type="scientific">Dreissena polymorpha</name>
    <name type="common">Zebra mussel</name>
    <name type="synonym">Mytilus polymorpha</name>
    <dbReference type="NCBI Taxonomy" id="45954"/>
    <lineage>
        <taxon>Eukaryota</taxon>
        <taxon>Metazoa</taxon>
        <taxon>Spiralia</taxon>
        <taxon>Lophotrochozoa</taxon>
        <taxon>Mollusca</taxon>
        <taxon>Bivalvia</taxon>
        <taxon>Autobranchia</taxon>
        <taxon>Heteroconchia</taxon>
        <taxon>Euheterodonta</taxon>
        <taxon>Imparidentia</taxon>
        <taxon>Neoheterodontei</taxon>
        <taxon>Myida</taxon>
        <taxon>Dreissenoidea</taxon>
        <taxon>Dreissenidae</taxon>
        <taxon>Dreissena</taxon>
    </lineage>
</organism>
<accession>A0A9D4R4K4</accession>
<sequence>MTSVDGRLVLSVHGRLIQFVHGRLVLCCRSSDKKVNEMSVEGRLVSVEVPKLRHPKFQCVRIQS</sequence>
<gene>
    <name evidence="1" type="ORF">DPMN_097438</name>
</gene>
<protein>
    <submittedName>
        <fullName evidence="1">Uncharacterized protein</fullName>
    </submittedName>
</protein>
<comment type="caution">
    <text evidence="1">The sequence shown here is derived from an EMBL/GenBank/DDBJ whole genome shotgun (WGS) entry which is preliminary data.</text>
</comment>
<reference evidence="1" key="1">
    <citation type="journal article" date="2019" name="bioRxiv">
        <title>The Genome of the Zebra Mussel, Dreissena polymorpha: A Resource for Invasive Species Research.</title>
        <authorList>
            <person name="McCartney M.A."/>
            <person name="Auch B."/>
            <person name="Kono T."/>
            <person name="Mallez S."/>
            <person name="Zhang Y."/>
            <person name="Obille A."/>
            <person name="Becker A."/>
            <person name="Abrahante J.E."/>
            <person name="Garbe J."/>
            <person name="Badalamenti J.P."/>
            <person name="Herman A."/>
            <person name="Mangelson H."/>
            <person name="Liachko I."/>
            <person name="Sullivan S."/>
            <person name="Sone E.D."/>
            <person name="Koren S."/>
            <person name="Silverstein K.A.T."/>
            <person name="Beckman K.B."/>
            <person name="Gohl D.M."/>
        </authorList>
    </citation>
    <scope>NUCLEOTIDE SEQUENCE</scope>
    <source>
        <strain evidence="1">Duluth1</strain>
        <tissue evidence="1">Whole animal</tissue>
    </source>
</reference>